<dbReference type="SUPFAM" id="SSF54001">
    <property type="entry name" value="Cysteine proteinases"/>
    <property type="match status" value="1"/>
</dbReference>
<dbReference type="GO" id="GO:0016579">
    <property type="term" value="P:protein deubiquitination"/>
    <property type="evidence" value="ECO:0007669"/>
    <property type="project" value="InterPro"/>
</dbReference>
<dbReference type="InterPro" id="IPR038765">
    <property type="entry name" value="Papain-like_cys_pep_sf"/>
</dbReference>
<comment type="similarity">
    <text evidence="2">Belongs to the peptidase C19 family. USP10 subfamily.</text>
</comment>
<dbReference type="GO" id="GO:0006508">
    <property type="term" value="P:proteolysis"/>
    <property type="evidence" value="ECO:0007669"/>
    <property type="project" value="UniProtKB-KW"/>
</dbReference>
<keyword evidence="6 10" id="KW-0378">Hydrolase</keyword>
<evidence type="ECO:0000256" key="7">
    <source>
        <dbReference type="ARBA" id="ARBA00022807"/>
    </source>
</evidence>
<sequence length="535" mass="58670">MSGKALLSNVVDVLADESQQTHGSQRSVATSQDEKPTYAEQTKMPEWWSLGKAFKAPHQDQVRSFKGPTEEEEIRQQQIKCLGFPNPTQICYVNACLQSLLTLKDFVRAISCQEYLWNLIPEAALIRSFMAIKRSHLSGNARHKLSLLGAFKSSIWSPEFRDLDQKDAHEFLTSVLEQMRCLSPQLQMMAASMGRTYSCPVEDHVVFKMVNTRTCKGCGVGSTREEQFTNLSLDVIPGCGSVEQMLQDYLMETKLEYNCECGATTSSQRLSFLTLPRVLVLHLKRFKFTPSFELRKVHDPVVILRELVLQSNQEGVCYSLVSSINHIGLTAETGHYICDGVDQNVGEEDPTDRWFTYNDEVVTETSGTSVCDKRKNTSYILSYRRQDLVVGNCGSEDMSTGLAQILLDEAEDNVSADENSRASDSGAAVHSDRSLVVHGPQVADEADQLLGAFGHSVLSDCVFRMSLQEWSKSLVTIRFLGESGGRGSSSTVGGSIGAGGLAQGGTEGTTCAVMGVNGGDRGGGTIGLLFMEMAL</sequence>
<organism evidence="10 11">
    <name type="scientific">Liparis tanakae</name>
    <name type="common">Tanaka's snailfish</name>
    <dbReference type="NCBI Taxonomy" id="230148"/>
    <lineage>
        <taxon>Eukaryota</taxon>
        <taxon>Metazoa</taxon>
        <taxon>Chordata</taxon>
        <taxon>Craniata</taxon>
        <taxon>Vertebrata</taxon>
        <taxon>Euteleostomi</taxon>
        <taxon>Actinopterygii</taxon>
        <taxon>Neopterygii</taxon>
        <taxon>Teleostei</taxon>
        <taxon>Neoteleostei</taxon>
        <taxon>Acanthomorphata</taxon>
        <taxon>Eupercaria</taxon>
        <taxon>Perciformes</taxon>
        <taxon>Cottioidei</taxon>
        <taxon>Cottales</taxon>
        <taxon>Liparidae</taxon>
        <taxon>Liparis</taxon>
    </lineage>
</organism>
<evidence type="ECO:0000259" key="9">
    <source>
        <dbReference type="PROSITE" id="PS50235"/>
    </source>
</evidence>
<feature type="region of interest" description="Disordered" evidence="8">
    <location>
        <begin position="16"/>
        <end position="39"/>
    </location>
</feature>
<feature type="compositionally biased region" description="Polar residues" evidence="8">
    <location>
        <begin position="17"/>
        <end position="31"/>
    </location>
</feature>
<evidence type="ECO:0000256" key="8">
    <source>
        <dbReference type="SAM" id="MobiDB-lite"/>
    </source>
</evidence>
<keyword evidence="7" id="KW-0788">Thiol protease</keyword>
<dbReference type="PANTHER" id="PTHR24006:SF687">
    <property type="entry name" value="UBIQUITIN CARBOXYL-TERMINAL HYDROLASE 10"/>
    <property type="match status" value="1"/>
</dbReference>
<evidence type="ECO:0000256" key="6">
    <source>
        <dbReference type="ARBA" id="ARBA00022801"/>
    </source>
</evidence>
<feature type="domain" description="USP" evidence="9">
    <location>
        <begin position="82"/>
        <end position="386"/>
    </location>
</feature>
<keyword evidence="4" id="KW-0645">Protease</keyword>
<protein>
    <recommendedName>
        <fullName evidence="3">ubiquitinyl hydrolase 1</fullName>
        <ecNumber evidence="3">3.4.19.12</ecNumber>
    </recommendedName>
</protein>
<dbReference type="EC" id="3.4.19.12" evidence="3"/>
<evidence type="ECO:0000256" key="4">
    <source>
        <dbReference type="ARBA" id="ARBA00022670"/>
    </source>
</evidence>
<dbReference type="PROSITE" id="PS50235">
    <property type="entry name" value="USP_3"/>
    <property type="match status" value="1"/>
</dbReference>
<dbReference type="GO" id="GO:0005829">
    <property type="term" value="C:cytosol"/>
    <property type="evidence" value="ECO:0007669"/>
    <property type="project" value="TreeGrafter"/>
</dbReference>
<keyword evidence="11" id="KW-1185">Reference proteome</keyword>
<comment type="catalytic activity">
    <reaction evidence="1">
        <text>Thiol-dependent hydrolysis of ester, thioester, amide, peptide and isopeptide bonds formed by the C-terminal Gly of ubiquitin (a 76-residue protein attached to proteins as an intracellular targeting signal).</text>
        <dbReference type="EC" id="3.4.19.12"/>
    </reaction>
</comment>
<dbReference type="GO" id="GO:0004843">
    <property type="term" value="F:cysteine-type deubiquitinase activity"/>
    <property type="evidence" value="ECO:0007669"/>
    <property type="project" value="UniProtKB-EC"/>
</dbReference>
<evidence type="ECO:0000313" key="11">
    <source>
        <dbReference type="Proteomes" id="UP000314294"/>
    </source>
</evidence>
<accession>A0A4Z2I1F9</accession>
<dbReference type="EMBL" id="SRLO01000145">
    <property type="protein sequence ID" value="TNN71807.1"/>
    <property type="molecule type" value="Genomic_DNA"/>
</dbReference>
<dbReference type="OrthoDB" id="289038at2759"/>
<name>A0A4Z2I1F9_9TELE</name>
<evidence type="ECO:0000256" key="1">
    <source>
        <dbReference type="ARBA" id="ARBA00000707"/>
    </source>
</evidence>
<dbReference type="InterPro" id="IPR050164">
    <property type="entry name" value="Peptidase_C19"/>
</dbReference>
<evidence type="ECO:0000256" key="3">
    <source>
        <dbReference type="ARBA" id="ARBA00012759"/>
    </source>
</evidence>
<dbReference type="GO" id="GO:0005634">
    <property type="term" value="C:nucleus"/>
    <property type="evidence" value="ECO:0007669"/>
    <property type="project" value="TreeGrafter"/>
</dbReference>
<evidence type="ECO:0000313" key="10">
    <source>
        <dbReference type="EMBL" id="TNN71807.1"/>
    </source>
</evidence>
<dbReference type="CDD" id="cd02257">
    <property type="entry name" value="Peptidase_C19"/>
    <property type="match status" value="1"/>
</dbReference>
<dbReference type="InterPro" id="IPR001394">
    <property type="entry name" value="Peptidase_C19_UCH"/>
</dbReference>
<keyword evidence="5" id="KW-0833">Ubl conjugation pathway</keyword>
<dbReference type="Pfam" id="PF00443">
    <property type="entry name" value="UCH"/>
    <property type="match status" value="1"/>
</dbReference>
<proteinExistence type="inferred from homology"/>
<evidence type="ECO:0000256" key="2">
    <source>
        <dbReference type="ARBA" id="ARBA00005427"/>
    </source>
</evidence>
<dbReference type="InterPro" id="IPR028889">
    <property type="entry name" value="USP"/>
</dbReference>
<evidence type="ECO:0000256" key="5">
    <source>
        <dbReference type="ARBA" id="ARBA00022786"/>
    </source>
</evidence>
<gene>
    <name evidence="10" type="primary">USP37</name>
    <name evidence="10" type="ORF">EYF80_017978</name>
</gene>
<dbReference type="Proteomes" id="UP000314294">
    <property type="component" value="Unassembled WGS sequence"/>
</dbReference>
<dbReference type="Gene3D" id="3.90.70.10">
    <property type="entry name" value="Cysteine proteinases"/>
    <property type="match status" value="1"/>
</dbReference>
<comment type="caution">
    <text evidence="10">The sequence shown here is derived from an EMBL/GenBank/DDBJ whole genome shotgun (WGS) entry which is preliminary data.</text>
</comment>
<reference evidence="10 11" key="1">
    <citation type="submission" date="2019-03" db="EMBL/GenBank/DDBJ databases">
        <title>First draft genome of Liparis tanakae, snailfish: a comprehensive survey of snailfish specific genes.</title>
        <authorList>
            <person name="Kim W."/>
            <person name="Song I."/>
            <person name="Jeong J.-H."/>
            <person name="Kim D."/>
            <person name="Kim S."/>
            <person name="Ryu S."/>
            <person name="Song J.Y."/>
            <person name="Lee S.K."/>
        </authorList>
    </citation>
    <scope>NUCLEOTIDE SEQUENCE [LARGE SCALE GENOMIC DNA]</scope>
    <source>
        <tissue evidence="10">Muscle</tissue>
    </source>
</reference>
<dbReference type="PANTHER" id="PTHR24006">
    <property type="entry name" value="UBIQUITIN CARBOXYL-TERMINAL HYDROLASE"/>
    <property type="match status" value="1"/>
</dbReference>
<dbReference type="AlphaFoldDB" id="A0A4Z2I1F9"/>